<evidence type="ECO:0000313" key="4">
    <source>
        <dbReference type="Proteomes" id="UP001107961"/>
    </source>
</evidence>
<dbReference type="InterPro" id="IPR051534">
    <property type="entry name" value="CBASS_pafABC_assoc_protein"/>
</dbReference>
<dbReference type="AlphaFoldDB" id="A0A9Q3W832"/>
<dbReference type="InterPro" id="IPR057727">
    <property type="entry name" value="WCX_dom"/>
</dbReference>
<comment type="caution">
    <text evidence="3">The sequence shown here is derived from an EMBL/GenBank/DDBJ whole genome shotgun (WGS) entry which is preliminary data.</text>
</comment>
<dbReference type="PANTHER" id="PTHR34580">
    <property type="match status" value="1"/>
</dbReference>
<gene>
    <name evidence="3" type="ORF">LZG35_13080</name>
</gene>
<dbReference type="PROSITE" id="PS52050">
    <property type="entry name" value="WYL"/>
    <property type="match status" value="1"/>
</dbReference>
<dbReference type="InterPro" id="IPR026881">
    <property type="entry name" value="WYL_dom"/>
</dbReference>
<sequence length="343" mass="38997">MASPSDTLARMLVLYALIPRNDVGISTGTLEEKLRERGFRISGRSVQRDLKKLAQYFPIGCHDEQTPYRWFKAENTDLDRPELAQSPPGALAYYLVEQHLDRLLPQNVLDYLAPRFRTARHYLEGLKQHPMQQWSKRVRSLPNGKALLPATLQPQVWESVSTAVAEQKQLAVTYLSRSQSKVNELTLNPAGLVNRHSITYLIANVDGYQDLRRFALHRIQQAKVLDTSSTIGEDFDIDDYIASGALGWQLGDPEQTTLVADIRPQLAWLLQETPLSDDQTISGEDGGWHRLTATVNKDQETLWWILGLNSQIRVWEPEEWVVDIQTRAEETSALYSNHAEANL</sequence>
<dbReference type="PANTHER" id="PTHR34580:SF1">
    <property type="entry name" value="PROTEIN PAFC"/>
    <property type="match status" value="1"/>
</dbReference>
<dbReference type="EMBL" id="JAJVKT010000015">
    <property type="protein sequence ID" value="MCE7509577.1"/>
    <property type="molecule type" value="Genomic_DNA"/>
</dbReference>
<accession>A0A9Q3W832</accession>
<protein>
    <submittedName>
        <fullName evidence="3">WYL domain-containing protein</fullName>
    </submittedName>
</protein>
<dbReference type="Pfam" id="PF13280">
    <property type="entry name" value="WYL"/>
    <property type="match status" value="1"/>
</dbReference>
<dbReference type="Proteomes" id="UP001107961">
    <property type="component" value="Unassembled WGS sequence"/>
</dbReference>
<name>A0A9Q3W832_9GAMM</name>
<dbReference type="Pfam" id="PF25583">
    <property type="entry name" value="WCX"/>
    <property type="match status" value="1"/>
</dbReference>
<feature type="domain" description="WCX" evidence="2">
    <location>
        <begin position="256"/>
        <end position="330"/>
    </location>
</feature>
<organism evidence="3 4">
    <name type="scientific">Alloalcanivorax xenomutans</name>
    <dbReference type="NCBI Taxonomy" id="1094342"/>
    <lineage>
        <taxon>Bacteria</taxon>
        <taxon>Pseudomonadati</taxon>
        <taxon>Pseudomonadota</taxon>
        <taxon>Gammaproteobacteria</taxon>
        <taxon>Oceanospirillales</taxon>
        <taxon>Alcanivoracaceae</taxon>
        <taxon>Alloalcanivorax</taxon>
    </lineage>
</organism>
<reference evidence="3" key="1">
    <citation type="submission" date="2022-01" db="EMBL/GenBank/DDBJ databases">
        <authorList>
            <person name="Karlyshev A.V."/>
            <person name="Jaspars M."/>
        </authorList>
    </citation>
    <scope>NUCLEOTIDE SEQUENCE</scope>
    <source>
        <strain evidence="3">AGSA3-2</strain>
    </source>
</reference>
<feature type="domain" description="WYL" evidence="1">
    <location>
        <begin position="156"/>
        <end position="224"/>
    </location>
</feature>
<keyword evidence="4" id="KW-1185">Reference proteome</keyword>
<evidence type="ECO:0000259" key="1">
    <source>
        <dbReference type="Pfam" id="PF13280"/>
    </source>
</evidence>
<evidence type="ECO:0000313" key="3">
    <source>
        <dbReference type="EMBL" id="MCE7509577.1"/>
    </source>
</evidence>
<proteinExistence type="predicted"/>
<evidence type="ECO:0000259" key="2">
    <source>
        <dbReference type="Pfam" id="PF25583"/>
    </source>
</evidence>